<organism evidence="2 3">
    <name type="scientific">Cryomyces minteri</name>
    <dbReference type="NCBI Taxonomy" id="331657"/>
    <lineage>
        <taxon>Eukaryota</taxon>
        <taxon>Fungi</taxon>
        <taxon>Dikarya</taxon>
        <taxon>Ascomycota</taxon>
        <taxon>Pezizomycotina</taxon>
        <taxon>Dothideomycetes</taxon>
        <taxon>Dothideomycetes incertae sedis</taxon>
        <taxon>Cryomyces</taxon>
    </lineage>
</organism>
<dbReference type="AlphaFoldDB" id="A0A4U0X272"/>
<feature type="compositionally biased region" description="Basic and acidic residues" evidence="1">
    <location>
        <begin position="252"/>
        <end position="266"/>
    </location>
</feature>
<feature type="compositionally biased region" description="Acidic residues" evidence="1">
    <location>
        <begin position="182"/>
        <end position="197"/>
    </location>
</feature>
<feature type="compositionally biased region" description="Polar residues" evidence="1">
    <location>
        <begin position="15"/>
        <end position="25"/>
    </location>
</feature>
<proteinExistence type="predicted"/>
<keyword evidence="3" id="KW-1185">Reference proteome</keyword>
<protein>
    <submittedName>
        <fullName evidence="2">Uncharacterized protein</fullName>
    </submittedName>
</protein>
<comment type="caution">
    <text evidence="2">The sequence shown here is derived from an EMBL/GenBank/DDBJ whole genome shotgun (WGS) entry which is preliminary data.</text>
</comment>
<reference evidence="2 3" key="1">
    <citation type="submission" date="2017-03" db="EMBL/GenBank/DDBJ databases">
        <title>Genomes of endolithic fungi from Antarctica.</title>
        <authorList>
            <person name="Coleine C."/>
            <person name="Masonjones S."/>
            <person name="Stajich J.E."/>
        </authorList>
    </citation>
    <scope>NUCLEOTIDE SEQUENCE [LARGE SCALE GENOMIC DNA]</scope>
    <source>
        <strain evidence="2 3">CCFEE 5187</strain>
    </source>
</reference>
<feature type="compositionally biased region" description="Polar residues" evidence="1">
    <location>
        <begin position="132"/>
        <end position="146"/>
    </location>
</feature>
<feature type="non-terminal residue" evidence="2">
    <location>
        <position position="330"/>
    </location>
</feature>
<sequence length="330" mass="36535">MYNTPGKEQGDRPIQNGSPGTSASSARDLALRKGRPTIDEALGYLGAQGSRRARHAEVPHQHDESYRSKKPGNLDLSKLFPKPADQTGIGHLLSPAKFMDSPSALSDATEFFTQNASQPQPRPAPRLRRDQFNTGTSRRPIISVTNNSTRRNDIEWDMYKNAKVNVRRPPKGIQHWFDALDEESDEASDSSDMDLEDPVLTHSSPSEPARAWPESPLRNSLHSQGRPSPVAVEPANDLTRISHNTQAMNDLSRNEKRSSFHSEAETIRSACSSHRPDTPSTKGIRPLDFAVQNGSVLNLASSDEEVDPIQHLPIIRDSCAEQIDIEDEIV</sequence>
<feature type="compositionally biased region" description="Polar residues" evidence="1">
    <location>
        <begin position="239"/>
        <end position="251"/>
    </location>
</feature>
<dbReference type="STRING" id="331657.A0A4U0X272"/>
<evidence type="ECO:0000256" key="1">
    <source>
        <dbReference type="SAM" id="MobiDB-lite"/>
    </source>
</evidence>
<evidence type="ECO:0000313" key="3">
    <source>
        <dbReference type="Proteomes" id="UP000308768"/>
    </source>
</evidence>
<feature type="region of interest" description="Disordered" evidence="1">
    <location>
        <begin position="1"/>
        <end position="92"/>
    </location>
</feature>
<gene>
    <name evidence="2" type="ORF">B0A49_07882</name>
</gene>
<dbReference type="OrthoDB" id="5244050at2759"/>
<feature type="compositionally biased region" description="Polar residues" evidence="1">
    <location>
        <begin position="217"/>
        <end position="226"/>
    </location>
</feature>
<feature type="compositionally biased region" description="Basic and acidic residues" evidence="1">
    <location>
        <begin position="55"/>
        <end position="67"/>
    </location>
</feature>
<feature type="region of interest" description="Disordered" evidence="1">
    <location>
        <begin position="182"/>
        <end position="286"/>
    </location>
</feature>
<evidence type="ECO:0000313" key="2">
    <source>
        <dbReference type="EMBL" id="TKA69316.1"/>
    </source>
</evidence>
<name>A0A4U0X272_9PEZI</name>
<dbReference type="EMBL" id="NAJN01000741">
    <property type="protein sequence ID" value="TKA69316.1"/>
    <property type="molecule type" value="Genomic_DNA"/>
</dbReference>
<feature type="region of interest" description="Disordered" evidence="1">
    <location>
        <begin position="105"/>
        <end position="146"/>
    </location>
</feature>
<dbReference type="Proteomes" id="UP000308768">
    <property type="component" value="Unassembled WGS sequence"/>
</dbReference>
<accession>A0A4U0X272</accession>